<organism evidence="2">
    <name type="scientific">Leptotrichia alba</name>
    <dbReference type="NCBI Taxonomy" id="3239304"/>
    <lineage>
        <taxon>Bacteria</taxon>
        <taxon>Fusobacteriati</taxon>
        <taxon>Fusobacteriota</taxon>
        <taxon>Fusobacteriia</taxon>
        <taxon>Fusobacteriales</taxon>
        <taxon>Leptotrichiaceae</taxon>
        <taxon>Leptotrichia</taxon>
    </lineage>
</organism>
<evidence type="ECO:0000313" key="2">
    <source>
        <dbReference type="EMBL" id="XDU61265.1"/>
    </source>
</evidence>
<dbReference type="KEGG" id="lala:AB8B28_06260"/>
<evidence type="ECO:0000256" key="1">
    <source>
        <dbReference type="SAM" id="Phobius"/>
    </source>
</evidence>
<keyword evidence="1" id="KW-0472">Membrane</keyword>
<reference evidence="2" key="1">
    <citation type="submission" date="2024-07" db="EMBL/GenBank/DDBJ databases">
        <authorList>
            <person name="Li X.-J."/>
            <person name="Wang X."/>
        </authorList>
    </citation>
    <scope>NUCLEOTIDE SEQUENCE</scope>
    <source>
        <strain evidence="2">HSP-536</strain>
    </source>
</reference>
<feature type="transmembrane region" description="Helical" evidence="1">
    <location>
        <begin position="157"/>
        <end position="175"/>
    </location>
</feature>
<keyword evidence="1" id="KW-0812">Transmembrane</keyword>
<sequence>MFFYLKKGFSIIISLLYIFVNYNFYNSIFHEYTNNKIFHITTQLGIIEIVFWILLLYSVFELKNKSIEKRKNNKSITEEIKEKEIKKDKIDLIICSVIFLVTLICVNISRVILQSSPYMNDVVSTVSLYLLFFGGTRVLFIFSSIIFIFVAISRRNVFLILISALNIAVSIMIWLDFDTNITAAMRIIISIFAIIYYVFSENSKKDKQITKNKKIKQGELV</sequence>
<name>A0AB39V0Z5_9FUSO</name>
<feature type="transmembrane region" description="Helical" evidence="1">
    <location>
        <begin position="90"/>
        <end position="109"/>
    </location>
</feature>
<gene>
    <name evidence="2" type="ORF">AB8B28_06260</name>
</gene>
<dbReference type="EMBL" id="CP165647">
    <property type="protein sequence ID" value="XDU61265.1"/>
    <property type="molecule type" value="Genomic_DNA"/>
</dbReference>
<feature type="transmembrane region" description="Helical" evidence="1">
    <location>
        <begin position="129"/>
        <end position="150"/>
    </location>
</feature>
<proteinExistence type="predicted"/>
<feature type="transmembrane region" description="Helical" evidence="1">
    <location>
        <begin position="37"/>
        <end position="60"/>
    </location>
</feature>
<keyword evidence="1" id="KW-1133">Transmembrane helix</keyword>
<accession>A0AB39V0Z5</accession>
<dbReference type="RefSeq" id="WP_369714732.1">
    <property type="nucleotide sequence ID" value="NZ_CP165647.1"/>
</dbReference>
<feature type="transmembrane region" description="Helical" evidence="1">
    <location>
        <begin position="7"/>
        <end position="25"/>
    </location>
</feature>
<protein>
    <submittedName>
        <fullName evidence="2">Uncharacterized protein</fullName>
    </submittedName>
</protein>
<dbReference type="AlphaFoldDB" id="A0AB39V0Z5"/>
<feature type="transmembrane region" description="Helical" evidence="1">
    <location>
        <begin position="181"/>
        <end position="199"/>
    </location>
</feature>